<comment type="caution">
    <text evidence="1">The sequence shown here is derived from an EMBL/GenBank/DDBJ whole genome shotgun (WGS) entry which is preliminary data.</text>
</comment>
<organism evidence="1 2">
    <name type="scientific">Cichorium intybus</name>
    <name type="common">Chicory</name>
    <dbReference type="NCBI Taxonomy" id="13427"/>
    <lineage>
        <taxon>Eukaryota</taxon>
        <taxon>Viridiplantae</taxon>
        <taxon>Streptophyta</taxon>
        <taxon>Embryophyta</taxon>
        <taxon>Tracheophyta</taxon>
        <taxon>Spermatophyta</taxon>
        <taxon>Magnoliopsida</taxon>
        <taxon>eudicotyledons</taxon>
        <taxon>Gunneridae</taxon>
        <taxon>Pentapetalae</taxon>
        <taxon>asterids</taxon>
        <taxon>campanulids</taxon>
        <taxon>Asterales</taxon>
        <taxon>Asteraceae</taxon>
        <taxon>Cichorioideae</taxon>
        <taxon>Cichorieae</taxon>
        <taxon>Cichoriinae</taxon>
        <taxon>Cichorium</taxon>
    </lineage>
</organism>
<keyword evidence="2" id="KW-1185">Reference proteome</keyword>
<name>A0ACB9D144_CICIN</name>
<dbReference type="EMBL" id="CM042013">
    <property type="protein sequence ID" value="KAI3740215.1"/>
    <property type="molecule type" value="Genomic_DNA"/>
</dbReference>
<sequence>MGRWIWKRTLEILLMHEQENSTSIEQSSEYGDKVQGIRSAPTEPIPDLNTEPTGPCCDKADNQANQESGKGKKQKKSARLVKSVPPSMEMKDIVRANFQKKAKKGEGEKARSSSNGSINSISIEVMKTIEVGQDVGFQLDGFDQILRKEIEGEGVNKCQR</sequence>
<reference evidence="2" key="1">
    <citation type="journal article" date="2022" name="Mol. Ecol. Resour.">
        <title>The genomes of chicory, endive, great burdock and yacon provide insights into Asteraceae palaeo-polyploidization history and plant inulin production.</title>
        <authorList>
            <person name="Fan W."/>
            <person name="Wang S."/>
            <person name="Wang H."/>
            <person name="Wang A."/>
            <person name="Jiang F."/>
            <person name="Liu H."/>
            <person name="Zhao H."/>
            <person name="Xu D."/>
            <person name="Zhang Y."/>
        </authorList>
    </citation>
    <scope>NUCLEOTIDE SEQUENCE [LARGE SCALE GENOMIC DNA]</scope>
    <source>
        <strain evidence="2">cv. Punajuju</strain>
    </source>
</reference>
<accession>A0ACB9D144</accession>
<gene>
    <name evidence="1" type="ORF">L2E82_30639</name>
</gene>
<reference evidence="1 2" key="2">
    <citation type="journal article" date="2022" name="Mol. Ecol. Resour.">
        <title>The genomes of chicory, endive, great burdock and yacon provide insights into Asteraceae paleo-polyploidization history and plant inulin production.</title>
        <authorList>
            <person name="Fan W."/>
            <person name="Wang S."/>
            <person name="Wang H."/>
            <person name="Wang A."/>
            <person name="Jiang F."/>
            <person name="Liu H."/>
            <person name="Zhao H."/>
            <person name="Xu D."/>
            <person name="Zhang Y."/>
        </authorList>
    </citation>
    <scope>NUCLEOTIDE SEQUENCE [LARGE SCALE GENOMIC DNA]</scope>
    <source>
        <strain evidence="2">cv. Punajuju</strain>
        <tissue evidence="1">Leaves</tissue>
    </source>
</reference>
<evidence type="ECO:0000313" key="2">
    <source>
        <dbReference type="Proteomes" id="UP001055811"/>
    </source>
</evidence>
<dbReference type="Proteomes" id="UP001055811">
    <property type="component" value="Linkage Group LG05"/>
</dbReference>
<proteinExistence type="predicted"/>
<evidence type="ECO:0000313" key="1">
    <source>
        <dbReference type="EMBL" id="KAI3740215.1"/>
    </source>
</evidence>
<protein>
    <submittedName>
        <fullName evidence="1">Uncharacterized protein</fullName>
    </submittedName>
</protein>